<proteinExistence type="predicted"/>
<sequence length="394" mass="42942">MTAVDRDGVRYPRSFEIYRLEALGDDPYLTIDEARAQYEQGRGLTVVPDEQPPGWSIHASPKAYRFTVTFHSRAKKMIRKLSWEQVDGMLFCRRSIDRFYPAGEQQLPLVDVVTVTQDFSADGLLNVTVSAPDSEDEFHQAEGIPTDGLRLPVPVFGEWHPLLEASRPAELERAGAEAITSAREYAAHVVATGDPRGTAPTEARSGWRIPADAEQVLRSVDAIVANESANGDVPVIVRGGARIVPLAMQADPTTSGLDPREERHRMELLAASIRDACDQRGGQSIRFDLEQVGDGTVAAYAAALRAAGAAQAHWWVFDSAHGAALVRTGSADDGDLALALHLVPPGWVYRRRSQSAPATGEIDVRWTWSDLVAAAERRRATAGAAEQNEKDSQS</sequence>
<dbReference type="RefSeq" id="WP_337332731.1">
    <property type="nucleotide sequence ID" value="NZ_JBBDGM010000010.1"/>
</dbReference>
<organism evidence="1 2">
    <name type="scientific">Microbacterium bandirmense</name>
    <dbReference type="NCBI Taxonomy" id="3122050"/>
    <lineage>
        <taxon>Bacteria</taxon>
        <taxon>Bacillati</taxon>
        <taxon>Actinomycetota</taxon>
        <taxon>Actinomycetes</taxon>
        <taxon>Micrococcales</taxon>
        <taxon>Microbacteriaceae</taxon>
        <taxon>Microbacterium</taxon>
    </lineage>
</organism>
<keyword evidence="2" id="KW-1185">Reference proteome</keyword>
<reference evidence="1 2" key="1">
    <citation type="submission" date="2024-02" db="EMBL/GenBank/DDBJ databases">
        <authorList>
            <person name="Saticioglu I.B."/>
        </authorList>
    </citation>
    <scope>NUCLEOTIDE SEQUENCE [LARGE SCALE GENOMIC DNA]</scope>
    <source>
        <strain evidence="1 2">Mu-80</strain>
    </source>
</reference>
<name>A0ABU8LDM0_9MICO</name>
<accession>A0ABU8LDM0</accession>
<evidence type="ECO:0000313" key="2">
    <source>
        <dbReference type="Proteomes" id="UP001371224"/>
    </source>
</evidence>
<comment type="caution">
    <text evidence="1">The sequence shown here is derived from an EMBL/GenBank/DDBJ whole genome shotgun (WGS) entry which is preliminary data.</text>
</comment>
<dbReference type="Proteomes" id="UP001371224">
    <property type="component" value="Unassembled WGS sequence"/>
</dbReference>
<dbReference type="EMBL" id="JBBDGM010000010">
    <property type="protein sequence ID" value="MEJ1089071.1"/>
    <property type="molecule type" value="Genomic_DNA"/>
</dbReference>
<protein>
    <submittedName>
        <fullName evidence="1">Uncharacterized protein</fullName>
    </submittedName>
</protein>
<evidence type="ECO:0000313" key="1">
    <source>
        <dbReference type="EMBL" id="MEJ1089071.1"/>
    </source>
</evidence>
<gene>
    <name evidence="1" type="ORF">WDU99_12180</name>
</gene>